<evidence type="ECO:0000256" key="1">
    <source>
        <dbReference type="SAM" id="MobiDB-lite"/>
    </source>
</evidence>
<name>A0A6A5ZVL8_9PLEO</name>
<evidence type="ECO:0000313" key="3">
    <source>
        <dbReference type="EMBL" id="KAF2123014.1"/>
    </source>
</evidence>
<dbReference type="Proteomes" id="UP000799770">
    <property type="component" value="Unassembled WGS sequence"/>
</dbReference>
<dbReference type="EMBL" id="ML977310">
    <property type="protein sequence ID" value="KAF2123014.1"/>
    <property type="molecule type" value="Genomic_DNA"/>
</dbReference>
<feature type="region of interest" description="Disordered" evidence="1">
    <location>
        <begin position="22"/>
        <end position="49"/>
    </location>
</feature>
<feature type="chain" id="PRO_5025569003" evidence="2">
    <location>
        <begin position="27"/>
        <end position="385"/>
    </location>
</feature>
<feature type="region of interest" description="Disordered" evidence="1">
    <location>
        <begin position="270"/>
        <end position="385"/>
    </location>
</feature>
<evidence type="ECO:0000256" key="2">
    <source>
        <dbReference type="SAM" id="SignalP"/>
    </source>
</evidence>
<keyword evidence="2" id="KW-0732">Signal</keyword>
<keyword evidence="4" id="KW-1185">Reference proteome</keyword>
<evidence type="ECO:0000313" key="4">
    <source>
        <dbReference type="Proteomes" id="UP000799770"/>
    </source>
</evidence>
<accession>A0A6A5ZVL8</accession>
<protein>
    <submittedName>
        <fullName evidence="3">Uncharacterized protein</fullName>
    </submittedName>
</protein>
<reference evidence="3" key="1">
    <citation type="journal article" date="2020" name="Stud. Mycol.">
        <title>101 Dothideomycetes genomes: a test case for predicting lifestyles and emergence of pathogens.</title>
        <authorList>
            <person name="Haridas S."/>
            <person name="Albert R."/>
            <person name="Binder M."/>
            <person name="Bloem J."/>
            <person name="Labutti K."/>
            <person name="Salamov A."/>
            <person name="Andreopoulos B."/>
            <person name="Baker S."/>
            <person name="Barry K."/>
            <person name="Bills G."/>
            <person name="Bluhm B."/>
            <person name="Cannon C."/>
            <person name="Castanera R."/>
            <person name="Culley D."/>
            <person name="Daum C."/>
            <person name="Ezra D."/>
            <person name="Gonzalez J."/>
            <person name="Henrissat B."/>
            <person name="Kuo A."/>
            <person name="Liang C."/>
            <person name="Lipzen A."/>
            <person name="Lutzoni F."/>
            <person name="Magnuson J."/>
            <person name="Mondo S."/>
            <person name="Nolan M."/>
            <person name="Ohm R."/>
            <person name="Pangilinan J."/>
            <person name="Park H.-J."/>
            <person name="Ramirez L."/>
            <person name="Alfaro M."/>
            <person name="Sun H."/>
            <person name="Tritt A."/>
            <person name="Yoshinaga Y."/>
            <person name="Zwiers L.-H."/>
            <person name="Turgeon B."/>
            <person name="Goodwin S."/>
            <person name="Spatafora J."/>
            <person name="Crous P."/>
            <person name="Grigoriev I."/>
        </authorList>
    </citation>
    <scope>NUCLEOTIDE SEQUENCE</scope>
    <source>
        <strain evidence="3">CBS 627.86</strain>
    </source>
</reference>
<feature type="compositionally biased region" description="Polar residues" evidence="1">
    <location>
        <begin position="318"/>
        <end position="335"/>
    </location>
</feature>
<sequence>MGNRYYSWTIFAEVLLPALLDSSSDSTTPYERTPSPPPRMDDDSEEFERQCHERVRTQSVLLQPLQPNASFAQATSETHNVAGSFEQPTSRRDMQVLGGPRADSPYVRDSMRRGPLPEIGQQHHDAVIGAFAKSRPQMQGFRTTVPAPAPTTRDIDDLYKGLRARREALSEHDNFKWKYWRTSEHPGIRACLFAEIQRDFKALPTLEHSKENGRRYEQLIKSRERRSLPPNSITAGIDKHYRQQTRHSGGEDGILLKGLAAYQEYGYDQSDLDNRSNMQKVDQKSSRQQKRPLSLEPDEVDPRPMKLISQVKHDADNPSYSTPITDHATQQQNNIPRLLRLEPLQPPRFSMSSSSRSLNTTGRSHEASVTKGSPPSSLSSGRSGN</sequence>
<organism evidence="3 4">
    <name type="scientific">Lophiotrema nucula</name>
    <dbReference type="NCBI Taxonomy" id="690887"/>
    <lineage>
        <taxon>Eukaryota</taxon>
        <taxon>Fungi</taxon>
        <taxon>Dikarya</taxon>
        <taxon>Ascomycota</taxon>
        <taxon>Pezizomycotina</taxon>
        <taxon>Dothideomycetes</taxon>
        <taxon>Pleosporomycetidae</taxon>
        <taxon>Pleosporales</taxon>
        <taxon>Lophiotremataceae</taxon>
        <taxon>Lophiotrema</taxon>
    </lineage>
</organism>
<proteinExistence type="predicted"/>
<feature type="signal peptide" evidence="2">
    <location>
        <begin position="1"/>
        <end position="26"/>
    </location>
</feature>
<feature type="compositionally biased region" description="Low complexity" evidence="1">
    <location>
        <begin position="372"/>
        <end position="385"/>
    </location>
</feature>
<feature type="non-terminal residue" evidence="3">
    <location>
        <position position="385"/>
    </location>
</feature>
<dbReference type="AlphaFoldDB" id="A0A6A5ZVL8"/>
<gene>
    <name evidence="3" type="ORF">BDV96DRAFT_626789</name>
</gene>
<feature type="compositionally biased region" description="Low complexity" evidence="1">
    <location>
        <begin position="336"/>
        <end position="357"/>
    </location>
</feature>